<dbReference type="RefSeq" id="WP_076363669.1">
    <property type="nucleotide sequence ID" value="NZ_FTOM01000001.1"/>
</dbReference>
<dbReference type="AlphaFoldDB" id="A0A1N7JQI5"/>
<sequence length="330" mass="35720">MTDALPGQAAHVFPADLIWVVTGANQGDGLGLPEDCETGDLYQLERGAEPLRLMLAPAEGGARLAAGSEFGRPGDAVSLRARHVLMAPDGDMIDVLMIVHEPESTLYALPLSPMAPRVDYTLIESLEDPGEVRLADLVCVAFTTGTMITMASGAQRPIESLGPGDRVLTRDSGPQPIRWIGKARLKALGSFAPVVIAAGTLGNEGDLIVSPHHRIFLYQRGEKRLGATAEVLVQAKHLVDGENVWRREGGYVDYYSLVFDRHEIIYAEGIPCESLMVSEKTLELLPEEIAQDLRARFPGLAHAPHFGSEAGREVLDEVARAAIFRSRDRG</sequence>
<dbReference type="SUPFAM" id="SSF51294">
    <property type="entry name" value="Hedgehog/intein (Hint) domain"/>
    <property type="match status" value="1"/>
</dbReference>
<dbReference type="STRING" id="407234.SAMN05421795_101246"/>
<gene>
    <name evidence="2" type="ORF">SAMN05421795_101246</name>
</gene>
<protein>
    <submittedName>
        <fullName evidence="2">Hint domain-containing protein</fullName>
    </submittedName>
</protein>
<feature type="domain" description="Hedgehog/Intein (Hint)" evidence="1">
    <location>
        <begin position="141"/>
        <end position="276"/>
    </location>
</feature>
<evidence type="ECO:0000313" key="2">
    <source>
        <dbReference type="EMBL" id="SIS51590.1"/>
    </source>
</evidence>
<accession>A0A1N7JQI5</accession>
<reference evidence="3" key="1">
    <citation type="submission" date="2017-01" db="EMBL/GenBank/DDBJ databases">
        <authorList>
            <person name="Varghese N."/>
            <person name="Submissions S."/>
        </authorList>
    </citation>
    <scope>NUCLEOTIDE SEQUENCE [LARGE SCALE GENOMIC DNA]</scope>
    <source>
        <strain evidence="3">DSM 18714</strain>
    </source>
</reference>
<keyword evidence="3" id="KW-1185">Reference proteome</keyword>
<evidence type="ECO:0000259" key="1">
    <source>
        <dbReference type="Pfam" id="PF13403"/>
    </source>
</evidence>
<name>A0A1N7JQI5_9RHOB</name>
<proteinExistence type="predicted"/>
<dbReference type="Pfam" id="PF13403">
    <property type="entry name" value="Hint_2"/>
    <property type="match status" value="1"/>
</dbReference>
<organism evidence="2 3">
    <name type="scientific">Phaeovulum vinaykumarii</name>
    <dbReference type="NCBI Taxonomy" id="407234"/>
    <lineage>
        <taxon>Bacteria</taxon>
        <taxon>Pseudomonadati</taxon>
        <taxon>Pseudomonadota</taxon>
        <taxon>Alphaproteobacteria</taxon>
        <taxon>Rhodobacterales</taxon>
        <taxon>Paracoccaceae</taxon>
        <taxon>Phaeovulum</taxon>
    </lineage>
</organism>
<evidence type="ECO:0000313" key="3">
    <source>
        <dbReference type="Proteomes" id="UP000186098"/>
    </source>
</evidence>
<dbReference type="Gene3D" id="2.170.16.10">
    <property type="entry name" value="Hedgehog/Intein (Hint) domain"/>
    <property type="match status" value="1"/>
</dbReference>
<dbReference type="Proteomes" id="UP000186098">
    <property type="component" value="Unassembled WGS sequence"/>
</dbReference>
<dbReference type="InterPro" id="IPR036844">
    <property type="entry name" value="Hint_dom_sf"/>
</dbReference>
<dbReference type="InterPro" id="IPR028992">
    <property type="entry name" value="Hedgehog/Intein_dom"/>
</dbReference>
<dbReference type="EMBL" id="FTOM01000001">
    <property type="protein sequence ID" value="SIS51590.1"/>
    <property type="molecule type" value="Genomic_DNA"/>
</dbReference>